<evidence type="ECO:0000256" key="4">
    <source>
        <dbReference type="ARBA" id="ARBA00022692"/>
    </source>
</evidence>
<dbReference type="GO" id="GO:0005886">
    <property type="term" value="C:plasma membrane"/>
    <property type="evidence" value="ECO:0007669"/>
    <property type="project" value="UniProtKB-SubCell"/>
</dbReference>
<dbReference type="GO" id="GO:0006508">
    <property type="term" value="P:proteolysis"/>
    <property type="evidence" value="ECO:0007669"/>
    <property type="project" value="UniProtKB-KW"/>
</dbReference>
<dbReference type="NCBIfam" id="TIGR04178">
    <property type="entry name" value="exo_archaeo"/>
    <property type="match status" value="1"/>
</dbReference>
<feature type="transmembrane region" description="Helical" evidence="8">
    <location>
        <begin position="28"/>
        <end position="50"/>
    </location>
</feature>
<dbReference type="InterPro" id="IPR019127">
    <property type="entry name" value="Exosortase"/>
</dbReference>
<keyword evidence="7 8" id="KW-0472">Membrane</keyword>
<dbReference type="EMBL" id="FNCW01000002">
    <property type="protein sequence ID" value="SDG45702.1"/>
    <property type="molecule type" value="Genomic_DNA"/>
</dbReference>
<dbReference type="STRING" id="470826.SAMN04488027_10220"/>
<keyword evidence="6 8" id="KW-1133">Transmembrane helix</keyword>
<dbReference type="InterPro" id="IPR026392">
    <property type="entry name" value="Exo/Archaeosortase_dom"/>
</dbReference>
<keyword evidence="2" id="KW-1003">Cell membrane</keyword>
<dbReference type="AlphaFoldDB" id="A0A1G7UDQ0"/>
<evidence type="ECO:0000313" key="10">
    <source>
        <dbReference type="Proteomes" id="UP000199296"/>
    </source>
</evidence>
<dbReference type="InterPro" id="IPR026323">
    <property type="entry name" value="Exosortase-related_prot_XrtF"/>
</dbReference>
<evidence type="ECO:0000256" key="6">
    <source>
        <dbReference type="ARBA" id="ARBA00022989"/>
    </source>
</evidence>
<evidence type="ECO:0000256" key="1">
    <source>
        <dbReference type="ARBA" id="ARBA00004651"/>
    </source>
</evidence>
<dbReference type="Pfam" id="PF09721">
    <property type="entry name" value="Exosortase_EpsH"/>
    <property type="match status" value="1"/>
</dbReference>
<evidence type="ECO:0000256" key="2">
    <source>
        <dbReference type="ARBA" id="ARBA00022475"/>
    </source>
</evidence>
<evidence type="ECO:0000256" key="3">
    <source>
        <dbReference type="ARBA" id="ARBA00022670"/>
    </source>
</evidence>
<feature type="transmembrane region" description="Helical" evidence="8">
    <location>
        <begin position="172"/>
        <end position="190"/>
    </location>
</feature>
<gene>
    <name evidence="9" type="ORF">SAMN04488027_10220</name>
</gene>
<keyword evidence="10" id="KW-1185">Reference proteome</keyword>
<comment type="subcellular location">
    <subcellularLocation>
        <location evidence="1">Cell membrane</location>
        <topology evidence="1">Multi-pass membrane protein</topology>
    </subcellularLocation>
</comment>
<sequence length="202" mass="23386">MKQVYSRIQYSTTKFNTPTLEILKKNKAVIRFLGIFFGTYIVLTLAYQLYLDNVGSEIYFPEPVTHIVALQTESLINFLGYETKMIPSHYDPSMRLGINGDYLVRVVEGCNAVSVIILFLSFVLAFKKDWKSTLLYIFAGSVLIYAFNVLRIALLTIGIYEMPEYTELMHGTLFPLFIYGFVFLLWIFWIKNYKTSNSPNNE</sequence>
<evidence type="ECO:0000256" key="5">
    <source>
        <dbReference type="ARBA" id="ARBA00022801"/>
    </source>
</evidence>
<reference evidence="9 10" key="1">
    <citation type="submission" date="2016-10" db="EMBL/GenBank/DDBJ databases">
        <authorList>
            <person name="de Groot N.N."/>
        </authorList>
    </citation>
    <scope>NUCLEOTIDE SEQUENCE [LARGE SCALE GENOMIC DNA]</scope>
    <source>
        <strain evidence="9 10">DSM 19803</strain>
    </source>
</reference>
<keyword evidence="5" id="KW-0378">Hydrolase</keyword>
<evidence type="ECO:0000256" key="8">
    <source>
        <dbReference type="SAM" id="Phobius"/>
    </source>
</evidence>
<dbReference type="GO" id="GO:0008233">
    <property type="term" value="F:peptidase activity"/>
    <property type="evidence" value="ECO:0007669"/>
    <property type="project" value="UniProtKB-KW"/>
</dbReference>
<feature type="transmembrane region" description="Helical" evidence="8">
    <location>
        <begin position="102"/>
        <end position="126"/>
    </location>
</feature>
<proteinExistence type="predicted"/>
<name>A0A1G7UDQ0_9FLAO</name>
<evidence type="ECO:0000256" key="7">
    <source>
        <dbReference type="ARBA" id="ARBA00023136"/>
    </source>
</evidence>
<evidence type="ECO:0000313" key="9">
    <source>
        <dbReference type="EMBL" id="SDG45702.1"/>
    </source>
</evidence>
<keyword evidence="4 8" id="KW-0812">Transmembrane</keyword>
<dbReference type="Proteomes" id="UP000199296">
    <property type="component" value="Unassembled WGS sequence"/>
</dbReference>
<dbReference type="RefSeq" id="WP_245686392.1">
    <property type="nucleotide sequence ID" value="NZ_FNCW01000002.1"/>
</dbReference>
<feature type="transmembrane region" description="Helical" evidence="8">
    <location>
        <begin position="133"/>
        <end position="160"/>
    </location>
</feature>
<dbReference type="NCBIfam" id="TIGR04128">
    <property type="entry name" value="exoso_Fjoh_1448"/>
    <property type="match status" value="1"/>
</dbReference>
<protein>
    <submittedName>
        <fullName evidence="9">Exosortase family protein XrtF</fullName>
    </submittedName>
</protein>
<accession>A0A1G7UDQ0</accession>
<keyword evidence="3" id="KW-0645">Protease</keyword>
<organism evidence="9 10">
    <name type="scientific">Psychroflexus sediminis</name>
    <dbReference type="NCBI Taxonomy" id="470826"/>
    <lineage>
        <taxon>Bacteria</taxon>
        <taxon>Pseudomonadati</taxon>
        <taxon>Bacteroidota</taxon>
        <taxon>Flavobacteriia</taxon>
        <taxon>Flavobacteriales</taxon>
        <taxon>Flavobacteriaceae</taxon>
        <taxon>Psychroflexus</taxon>
    </lineage>
</organism>